<keyword evidence="3 5" id="KW-0863">Zinc-finger</keyword>
<dbReference type="GO" id="GO:0000981">
    <property type="term" value="F:DNA-binding transcription factor activity, RNA polymerase II-specific"/>
    <property type="evidence" value="ECO:0007669"/>
    <property type="project" value="TreeGrafter"/>
</dbReference>
<dbReference type="Gene3D" id="3.30.160.60">
    <property type="entry name" value="Classic Zinc Finger"/>
    <property type="match status" value="2"/>
</dbReference>
<evidence type="ECO:0000313" key="7">
    <source>
        <dbReference type="EMBL" id="CCM05279.1"/>
    </source>
</evidence>
<dbReference type="InParanoid" id="J4H4N1"/>
<dbReference type="PROSITE" id="PS00028">
    <property type="entry name" value="ZINC_FINGER_C2H2_1"/>
    <property type="match status" value="3"/>
</dbReference>
<dbReference type="InterPro" id="IPR022755">
    <property type="entry name" value="Znf_C2H2_jaz"/>
</dbReference>
<dbReference type="EMBL" id="HE797184">
    <property type="protein sequence ID" value="CCM05279.1"/>
    <property type="molecule type" value="Genomic_DNA"/>
</dbReference>
<keyword evidence="4" id="KW-0862">Zinc</keyword>
<protein>
    <recommendedName>
        <fullName evidence="6">C2H2-type domain-containing protein</fullName>
    </recommendedName>
</protein>
<dbReference type="InterPro" id="IPR013087">
    <property type="entry name" value="Znf_C2H2_type"/>
</dbReference>
<evidence type="ECO:0000256" key="3">
    <source>
        <dbReference type="ARBA" id="ARBA00022771"/>
    </source>
</evidence>
<feature type="domain" description="C2H2-type" evidence="6">
    <location>
        <begin position="108"/>
        <end position="137"/>
    </location>
</feature>
<feature type="domain" description="C2H2-type" evidence="6">
    <location>
        <begin position="219"/>
        <end position="248"/>
    </location>
</feature>
<dbReference type="InterPro" id="IPR036236">
    <property type="entry name" value="Znf_C2H2_sf"/>
</dbReference>
<name>J4H4N1_9APHY</name>
<dbReference type="Pfam" id="PF12171">
    <property type="entry name" value="zf-C2H2_jaz"/>
    <property type="match status" value="1"/>
</dbReference>
<dbReference type="GO" id="GO:0008270">
    <property type="term" value="F:zinc ion binding"/>
    <property type="evidence" value="ECO:0007669"/>
    <property type="project" value="UniProtKB-KW"/>
</dbReference>
<keyword evidence="2" id="KW-0677">Repeat</keyword>
<dbReference type="SUPFAM" id="SSF57667">
    <property type="entry name" value="beta-beta-alpha zinc fingers"/>
    <property type="match status" value="2"/>
</dbReference>
<dbReference type="PANTHER" id="PTHR24409">
    <property type="entry name" value="ZINC FINGER PROTEIN 142"/>
    <property type="match status" value="1"/>
</dbReference>
<proteinExistence type="predicted"/>
<keyword evidence="8" id="KW-1185">Reference proteome</keyword>
<dbReference type="Proteomes" id="UP000006352">
    <property type="component" value="Unassembled WGS sequence"/>
</dbReference>
<evidence type="ECO:0000259" key="6">
    <source>
        <dbReference type="PROSITE" id="PS50157"/>
    </source>
</evidence>
<sequence length="301" mass="34150">MVFSSSVLLVQHHMLHYNQAMATLQLAQIGLELQYYHTQLAQLQQYFHNSPQPPIERSVQSAPGHERDVHDDDNLDGIEGYHYCCHLCIKFYDDHLTLQAHCREEHPLYCGTCRRWFKNESGLEGHLKSSIHQERTLACPGRLCTKLFLSGAGLVNHLESGACRSGVSRQQINCLAIQYDKNNIITNPARLIHGSDGYAAPESVVTIWATESAFNGRMYECLLCHREFRKLHSLNEHLGSPAHDEEIYRCPKDWQGCGAEFRTLSALCQHVESESCGIRRFKDPMENVIGSISGSMKKLVL</sequence>
<accession>J4H4N1</accession>
<dbReference type="STRING" id="599839.J4H4N1"/>
<evidence type="ECO:0000256" key="2">
    <source>
        <dbReference type="ARBA" id="ARBA00022737"/>
    </source>
</evidence>
<evidence type="ECO:0000313" key="8">
    <source>
        <dbReference type="Proteomes" id="UP000006352"/>
    </source>
</evidence>
<evidence type="ECO:0000256" key="1">
    <source>
        <dbReference type="ARBA" id="ARBA00022723"/>
    </source>
</evidence>
<evidence type="ECO:0000256" key="5">
    <source>
        <dbReference type="PROSITE-ProRule" id="PRU00042"/>
    </source>
</evidence>
<dbReference type="PROSITE" id="PS50157">
    <property type="entry name" value="ZINC_FINGER_C2H2_2"/>
    <property type="match status" value="2"/>
</dbReference>
<dbReference type="AlphaFoldDB" id="J4H4N1"/>
<evidence type="ECO:0000256" key="4">
    <source>
        <dbReference type="ARBA" id="ARBA00022833"/>
    </source>
</evidence>
<dbReference type="GO" id="GO:0000977">
    <property type="term" value="F:RNA polymerase II transcription regulatory region sequence-specific DNA binding"/>
    <property type="evidence" value="ECO:0007669"/>
    <property type="project" value="TreeGrafter"/>
</dbReference>
<organism evidence="7 8">
    <name type="scientific">Fibroporia radiculosa</name>
    <dbReference type="NCBI Taxonomy" id="599839"/>
    <lineage>
        <taxon>Eukaryota</taxon>
        <taxon>Fungi</taxon>
        <taxon>Dikarya</taxon>
        <taxon>Basidiomycota</taxon>
        <taxon>Agaricomycotina</taxon>
        <taxon>Agaricomycetes</taxon>
        <taxon>Polyporales</taxon>
        <taxon>Fibroporiaceae</taxon>
        <taxon>Fibroporia</taxon>
    </lineage>
</organism>
<gene>
    <name evidence="7" type="ORF">FIBRA_07491</name>
</gene>
<dbReference type="SMART" id="SM00355">
    <property type="entry name" value="ZnF_C2H2"/>
    <property type="match status" value="3"/>
</dbReference>
<dbReference type="GeneID" id="24100190"/>
<dbReference type="GO" id="GO:0005634">
    <property type="term" value="C:nucleus"/>
    <property type="evidence" value="ECO:0007669"/>
    <property type="project" value="TreeGrafter"/>
</dbReference>
<reference evidence="7 8" key="1">
    <citation type="journal article" date="2012" name="Appl. Environ. Microbiol.">
        <title>Short-read sequencing for genomic analysis of the brown rot fungus Fibroporia radiculosa.</title>
        <authorList>
            <person name="Tang J.D."/>
            <person name="Perkins A.D."/>
            <person name="Sonstegard T.S."/>
            <person name="Schroeder S.G."/>
            <person name="Burgess S.C."/>
            <person name="Diehl S.V."/>
        </authorList>
    </citation>
    <scope>NUCLEOTIDE SEQUENCE [LARGE SCALE GENOMIC DNA]</scope>
    <source>
        <strain evidence="7 8">TFFH 294</strain>
    </source>
</reference>
<dbReference type="OrthoDB" id="6077919at2759"/>
<dbReference type="PANTHER" id="PTHR24409:SF356">
    <property type="entry name" value="C2H2 FINGER DOMAIN TRANSCRIPTION FACTOR (EUROFUNG)"/>
    <property type="match status" value="1"/>
</dbReference>
<keyword evidence="1" id="KW-0479">Metal-binding</keyword>
<dbReference type="HOGENOM" id="CLU_924475_0_0_1"/>
<dbReference type="RefSeq" id="XP_012184562.1">
    <property type="nucleotide sequence ID" value="XM_012329172.1"/>
</dbReference>